<gene>
    <name evidence="1" type="ORF">SUTH_01869</name>
</gene>
<proteinExistence type="predicted"/>
<dbReference type="KEGG" id="shd:SUTH_01869"/>
<evidence type="ECO:0000313" key="1">
    <source>
        <dbReference type="EMBL" id="BAO29661.1"/>
    </source>
</evidence>
<sequence>MANDMALLGCCTDIDAGELNGRVGGYGVVPGDQGIGGAINRECRTHARVARNKIDRITLLSPKCVRIRCLAGTVHDFGHARPRELPHAPLKQASLAGSLSITWNNRRRVCRTNPLLRPTNSSGPQ</sequence>
<dbReference type="EMBL" id="AP012547">
    <property type="protein sequence ID" value="BAO29661.1"/>
    <property type="molecule type" value="Genomic_DNA"/>
</dbReference>
<organism evidence="1 2">
    <name type="scientific">Sulfuritalea hydrogenivorans sk43H</name>
    <dbReference type="NCBI Taxonomy" id="1223802"/>
    <lineage>
        <taxon>Bacteria</taxon>
        <taxon>Pseudomonadati</taxon>
        <taxon>Pseudomonadota</taxon>
        <taxon>Betaproteobacteria</taxon>
        <taxon>Nitrosomonadales</taxon>
        <taxon>Sterolibacteriaceae</taxon>
        <taxon>Sulfuritalea</taxon>
    </lineage>
</organism>
<name>W0SF21_9PROT</name>
<protein>
    <submittedName>
        <fullName evidence="1">Conjugative transfer aggregate stability protein</fullName>
    </submittedName>
</protein>
<reference evidence="1 2" key="1">
    <citation type="journal article" date="2014" name="Syst. Appl. Microbiol.">
        <title>Complete genomes of freshwater sulfur oxidizers Sulfuricella denitrificans skB26 and Sulfuritalea hydrogenivorans sk43H: genetic insights into the sulfur oxidation pathway of betaproteobacteria.</title>
        <authorList>
            <person name="Watanabe T."/>
            <person name="Kojima H."/>
            <person name="Fukui M."/>
        </authorList>
    </citation>
    <scope>NUCLEOTIDE SEQUENCE [LARGE SCALE GENOMIC DNA]</scope>
    <source>
        <strain evidence="1">DSM22779</strain>
    </source>
</reference>
<dbReference type="Proteomes" id="UP000031637">
    <property type="component" value="Chromosome"/>
</dbReference>
<dbReference type="AlphaFoldDB" id="W0SF21"/>
<accession>W0SF21</accession>
<keyword evidence="2" id="KW-1185">Reference proteome</keyword>
<evidence type="ECO:0000313" key="2">
    <source>
        <dbReference type="Proteomes" id="UP000031637"/>
    </source>
</evidence>
<dbReference type="HOGENOM" id="CLU_1991534_0_0_4"/>